<reference evidence="1 2" key="1">
    <citation type="submission" date="2019-12" db="EMBL/GenBank/DDBJ databases">
        <title>Novel species isolated from a subtropical stream in China.</title>
        <authorList>
            <person name="Lu H."/>
        </authorList>
    </citation>
    <scope>NUCLEOTIDE SEQUENCE [LARGE SCALE GENOMIC DNA]</scope>
    <source>
        <strain evidence="1 2">FT134W</strain>
    </source>
</reference>
<sequence length="260" mass="30466">MKVLLGTIVCLFVLGCSTSREENDREYYLRNSLLPGYSRDKMDIGNFHSYRFLEKYRVSHRWLSGADVFPCLYPLNIYRRLGGYGSLMDDRDGPYYESNGYLSFTNQYGNSPLVVDNMNLEVLGEESGVFKQYRPYCSYFHAEAAVGMALYLIKPDERKGIDEFVSGSTEVQTSGLRWLRKQISPYDEKYRNRPNAVPVEYWVLEIPQTPYWIVLKFTINPYTTVQQHFDQYVYMRSLFYGIVESVKLEDISPMEYKPVK</sequence>
<accession>A0A7X4H1K5</accession>
<proteinExistence type="predicted"/>
<dbReference type="PROSITE" id="PS51257">
    <property type="entry name" value="PROKAR_LIPOPROTEIN"/>
    <property type="match status" value="1"/>
</dbReference>
<evidence type="ECO:0000313" key="1">
    <source>
        <dbReference type="EMBL" id="MYM73620.1"/>
    </source>
</evidence>
<name>A0A7X4H1K5_9BURK</name>
<comment type="caution">
    <text evidence="1">The sequence shown here is derived from an EMBL/GenBank/DDBJ whole genome shotgun (WGS) entry which is preliminary data.</text>
</comment>
<dbReference type="RefSeq" id="WP_161050749.1">
    <property type="nucleotide sequence ID" value="NZ_WWCR01000015.1"/>
</dbReference>
<gene>
    <name evidence="1" type="ORF">GTP56_15620</name>
</gene>
<organism evidence="1 2">
    <name type="scientific">Duganella margarita</name>
    <dbReference type="NCBI Taxonomy" id="2692170"/>
    <lineage>
        <taxon>Bacteria</taxon>
        <taxon>Pseudomonadati</taxon>
        <taxon>Pseudomonadota</taxon>
        <taxon>Betaproteobacteria</taxon>
        <taxon>Burkholderiales</taxon>
        <taxon>Oxalobacteraceae</taxon>
        <taxon>Telluria group</taxon>
        <taxon>Duganella</taxon>
    </lineage>
</organism>
<dbReference type="AlphaFoldDB" id="A0A7X4H1K5"/>
<protein>
    <recommendedName>
        <fullName evidence="3">Lipoprotein</fullName>
    </recommendedName>
</protein>
<evidence type="ECO:0008006" key="3">
    <source>
        <dbReference type="Google" id="ProtNLM"/>
    </source>
</evidence>
<dbReference type="EMBL" id="WWCR01000015">
    <property type="protein sequence ID" value="MYM73620.1"/>
    <property type="molecule type" value="Genomic_DNA"/>
</dbReference>
<dbReference type="Proteomes" id="UP000469734">
    <property type="component" value="Unassembled WGS sequence"/>
</dbReference>
<evidence type="ECO:0000313" key="2">
    <source>
        <dbReference type="Proteomes" id="UP000469734"/>
    </source>
</evidence>